<accession>A0ACB8WRJ0</accession>
<protein>
    <submittedName>
        <fullName evidence="1">Uncharacterized protein</fullName>
    </submittedName>
</protein>
<comment type="caution">
    <text evidence="1">The sequence shown here is derived from an EMBL/GenBank/DDBJ whole genome shotgun (WGS) entry which is preliminary data.</text>
</comment>
<gene>
    <name evidence="1" type="ORF">L3Q82_024468</name>
</gene>
<evidence type="ECO:0000313" key="2">
    <source>
        <dbReference type="Proteomes" id="UP000831701"/>
    </source>
</evidence>
<name>A0ACB8WRJ0_9TELE</name>
<keyword evidence="2" id="KW-1185">Reference proteome</keyword>
<proteinExistence type="predicted"/>
<evidence type="ECO:0000313" key="1">
    <source>
        <dbReference type="EMBL" id="KAI3370380.1"/>
    </source>
</evidence>
<dbReference type="EMBL" id="CM041537">
    <property type="protein sequence ID" value="KAI3370380.1"/>
    <property type="molecule type" value="Genomic_DNA"/>
</dbReference>
<reference evidence="1" key="1">
    <citation type="submission" date="2022-04" db="EMBL/GenBank/DDBJ databases">
        <title>Jade perch genome.</title>
        <authorList>
            <person name="Chao B."/>
        </authorList>
    </citation>
    <scope>NUCLEOTIDE SEQUENCE</scope>
    <source>
        <strain evidence="1">CB-2022</strain>
    </source>
</reference>
<dbReference type="Proteomes" id="UP000831701">
    <property type="component" value="Chromosome 7"/>
</dbReference>
<organism evidence="1 2">
    <name type="scientific">Scortum barcoo</name>
    <name type="common">barcoo grunter</name>
    <dbReference type="NCBI Taxonomy" id="214431"/>
    <lineage>
        <taxon>Eukaryota</taxon>
        <taxon>Metazoa</taxon>
        <taxon>Chordata</taxon>
        <taxon>Craniata</taxon>
        <taxon>Vertebrata</taxon>
        <taxon>Euteleostomi</taxon>
        <taxon>Actinopterygii</taxon>
        <taxon>Neopterygii</taxon>
        <taxon>Teleostei</taxon>
        <taxon>Neoteleostei</taxon>
        <taxon>Acanthomorphata</taxon>
        <taxon>Eupercaria</taxon>
        <taxon>Centrarchiformes</taxon>
        <taxon>Terapontoidei</taxon>
        <taxon>Terapontidae</taxon>
        <taxon>Scortum</taxon>
    </lineage>
</organism>
<sequence length="391" mass="43372">MPKSGPVAFLAFDLLQLRSHLIHYQDQEPGPAQVWQASIRALVEANQTLSNQVSTITSQLASLLALQASSSPLEPEGEPPWDIHSAPPEPFKLRPLSFTTNISKIHYILGLLRGKALTWAEARFARGTREGVSYCEFLEEIKLVFALRIDARLQACCRERHARPVPSAPRFLSAEPLWASSDSAADAPETTPREEPMQVGRARLTSEERNRLCLWSDQPLLACLPMEAKRSGPPVSMGVLAGHVQDPSCRRPRFQLQATVCYQLQHLPLQVLVDSGAEENLLDLQVANQAGIPFEVVEKPHNTLAVDGRVMAHVTHRTQSLTLVVSGNQSEKIQLLLISAPNTPGGEIIGLEHQMLIRSCLRSALSPGAGRPMWQPQRRRIYLAFWRSITI</sequence>